<comment type="caution">
    <text evidence="1">The sequence shown here is derived from an EMBL/GenBank/DDBJ whole genome shotgun (WGS) entry which is preliminary data.</text>
</comment>
<sequence>MIVCFAQVTLELSNAIIYLKRWCHGDQVVQYLAGYRSHNTAGGGEAVGWPVLVRLYILTPRTTPLLLMKAPGLCLAVCTAAPCCSPLFVHLSALFSSTRSVIACFLRAS</sequence>
<organism evidence="1 2">
    <name type="scientific">Portunus trituberculatus</name>
    <name type="common">Swimming crab</name>
    <name type="synonym">Neptunus trituberculatus</name>
    <dbReference type="NCBI Taxonomy" id="210409"/>
    <lineage>
        <taxon>Eukaryota</taxon>
        <taxon>Metazoa</taxon>
        <taxon>Ecdysozoa</taxon>
        <taxon>Arthropoda</taxon>
        <taxon>Crustacea</taxon>
        <taxon>Multicrustacea</taxon>
        <taxon>Malacostraca</taxon>
        <taxon>Eumalacostraca</taxon>
        <taxon>Eucarida</taxon>
        <taxon>Decapoda</taxon>
        <taxon>Pleocyemata</taxon>
        <taxon>Brachyura</taxon>
        <taxon>Eubrachyura</taxon>
        <taxon>Portunoidea</taxon>
        <taxon>Portunidae</taxon>
        <taxon>Portuninae</taxon>
        <taxon>Portunus</taxon>
    </lineage>
</organism>
<proteinExistence type="predicted"/>
<accession>A0A5B7G271</accession>
<name>A0A5B7G271_PORTR</name>
<protein>
    <submittedName>
        <fullName evidence="1">Uncharacterized protein</fullName>
    </submittedName>
</protein>
<dbReference type="Proteomes" id="UP000324222">
    <property type="component" value="Unassembled WGS sequence"/>
</dbReference>
<keyword evidence="2" id="KW-1185">Reference proteome</keyword>
<dbReference type="EMBL" id="VSRR010010317">
    <property type="protein sequence ID" value="MPC51647.1"/>
    <property type="molecule type" value="Genomic_DNA"/>
</dbReference>
<evidence type="ECO:0000313" key="2">
    <source>
        <dbReference type="Proteomes" id="UP000324222"/>
    </source>
</evidence>
<dbReference type="AlphaFoldDB" id="A0A5B7G271"/>
<gene>
    <name evidence="1" type="ORF">E2C01_045499</name>
</gene>
<reference evidence="1 2" key="1">
    <citation type="submission" date="2019-05" db="EMBL/GenBank/DDBJ databases">
        <title>Another draft genome of Portunus trituberculatus and its Hox gene families provides insights of decapod evolution.</title>
        <authorList>
            <person name="Jeong J.-H."/>
            <person name="Song I."/>
            <person name="Kim S."/>
            <person name="Choi T."/>
            <person name="Kim D."/>
            <person name="Ryu S."/>
            <person name="Kim W."/>
        </authorList>
    </citation>
    <scope>NUCLEOTIDE SEQUENCE [LARGE SCALE GENOMIC DNA]</scope>
    <source>
        <tissue evidence="1">Muscle</tissue>
    </source>
</reference>
<evidence type="ECO:0000313" key="1">
    <source>
        <dbReference type="EMBL" id="MPC51647.1"/>
    </source>
</evidence>